<dbReference type="PROSITE" id="PS00122">
    <property type="entry name" value="CARBOXYLESTERASE_B_1"/>
    <property type="match status" value="1"/>
</dbReference>
<dbReference type="Pfam" id="PF00135">
    <property type="entry name" value="COesterase"/>
    <property type="match status" value="1"/>
</dbReference>
<dbReference type="InterPro" id="IPR050654">
    <property type="entry name" value="AChE-related_enzymes"/>
</dbReference>
<feature type="chain" id="PRO_5040113646" description="Carboxylesterase type B domain-containing protein" evidence="4">
    <location>
        <begin position="31"/>
        <end position="741"/>
    </location>
</feature>
<dbReference type="InterPro" id="IPR029058">
    <property type="entry name" value="AB_hydrolase_fold"/>
</dbReference>
<dbReference type="OrthoDB" id="408631at2759"/>
<dbReference type="GO" id="GO:0005615">
    <property type="term" value="C:extracellular space"/>
    <property type="evidence" value="ECO:0007669"/>
    <property type="project" value="TreeGrafter"/>
</dbReference>
<proteinExistence type="inferred from homology"/>
<comment type="caution">
    <text evidence="6">The sequence shown here is derived from an EMBL/GenBank/DDBJ whole genome shotgun (WGS) entry which is preliminary data.</text>
</comment>
<feature type="signal peptide" evidence="4">
    <location>
        <begin position="1"/>
        <end position="30"/>
    </location>
</feature>
<evidence type="ECO:0000256" key="4">
    <source>
        <dbReference type="SAM" id="SignalP"/>
    </source>
</evidence>
<dbReference type="Gene3D" id="3.40.50.1820">
    <property type="entry name" value="alpha/beta hydrolase"/>
    <property type="match status" value="1"/>
</dbReference>
<protein>
    <recommendedName>
        <fullName evidence="5">Carboxylesterase type B domain-containing protein</fullName>
    </recommendedName>
</protein>
<dbReference type="Proteomes" id="UP000827284">
    <property type="component" value="Unassembled WGS sequence"/>
</dbReference>
<dbReference type="GO" id="GO:0005886">
    <property type="term" value="C:plasma membrane"/>
    <property type="evidence" value="ECO:0007669"/>
    <property type="project" value="TreeGrafter"/>
</dbReference>
<evidence type="ECO:0000256" key="3">
    <source>
        <dbReference type="SAM" id="MobiDB-lite"/>
    </source>
</evidence>
<dbReference type="PROSITE" id="PS00941">
    <property type="entry name" value="CARBOXYLESTERASE_B_2"/>
    <property type="match status" value="1"/>
</dbReference>
<keyword evidence="7" id="KW-1185">Reference proteome</keyword>
<comment type="similarity">
    <text evidence="1">Belongs to the type-B carboxylesterase/lipase family.</text>
</comment>
<dbReference type="PANTHER" id="PTHR43918:SF4">
    <property type="entry name" value="CARBOXYLIC ESTER HYDROLASE"/>
    <property type="match status" value="1"/>
</dbReference>
<evidence type="ECO:0000313" key="6">
    <source>
        <dbReference type="EMBL" id="GJJ68901.1"/>
    </source>
</evidence>
<sequence>MSSRRHVRWSKIFAITTLILSISALAAVLGAPTPPVTAESAKGESLVILRKNELDTSHTFESILLLSEPRTMAEGRKACEEFGEVLLSSSSAALQDLPFLLRDYSNPKVRTIGNVWIEKGPSGTCQSFDVHLSQVMQSTTCDTLKYPVVCSNHNSDNHKNPFSLETPSGPIVGTRDLNSFRFLGIPYAKAPVGHLRFKSPQAAEPFTAPFDASKFGFACPQNSASAERDRLNRATSSEDCLFLNVFTPVATRTTPSHEDADSNTHGSTHGDDDTELATVIVYLHGGGLSDYASSMVYFEPGNLVSRSGVVFVSLNYRLGLFGTMESEEQIPRSILPGNQAFRDQILALQWVQKNIAAFGGDPKKVTIMGESAGAVCIRALLSIPEAFPLYRSVISQSDSPGIPFNLPKITSGIVGTFAVQSLNCSQPTEPNAMFDCLLSKTTDEIMTAQHQALQHQAKVDPHYQPLLLFSPTIDGDLLSIQFHDKVFAHYKDQSKPLPPSWQYNTQANILWGSTSDEVGIVLGSKVIPVSGFDSYLRGFFHDSRTNLLESWPGYKLDPSVPDTVRITMARIGDDIFFHCPLQAITEKIAQSFQNNLFAYRLYRGRRVGVPEDNFCAIPGTHRTCHFDDVIPSLGSASFVDQINRTQVGDDARLSRILVDRFTTFAKTGNPNPDVNSDPGQDSTSQPNLVAAANPDLVGSTWPSYNPSSMALFDINLKSQVRKWVRRPTCRWLEEKHLYFEN</sequence>
<dbReference type="GO" id="GO:0019695">
    <property type="term" value="P:choline metabolic process"/>
    <property type="evidence" value="ECO:0007669"/>
    <property type="project" value="TreeGrafter"/>
</dbReference>
<reference evidence="6" key="2">
    <citation type="journal article" date="2022" name="Microbiol. Resour. Announc.">
        <title>Whole-Genome Sequence of Entomortierella parvispora E1425, a Mucoromycotan Fungus Associated with Burkholderiaceae-Related Endosymbiotic Bacteria.</title>
        <authorList>
            <person name="Herlambang A."/>
            <person name="Guo Y."/>
            <person name="Takashima Y."/>
            <person name="Narisawa K."/>
            <person name="Ohta H."/>
            <person name="Nishizawa T."/>
        </authorList>
    </citation>
    <scope>NUCLEOTIDE SEQUENCE</scope>
    <source>
        <strain evidence="6">E1425</strain>
    </source>
</reference>
<feature type="region of interest" description="Disordered" evidence="3">
    <location>
        <begin position="252"/>
        <end position="272"/>
    </location>
</feature>
<reference evidence="6" key="1">
    <citation type="submission" date="2021-11" db="EMBL/GenBank/DDBJ databases">
        <authorList>
            <person name="Herlambang A."/>
            <person name="Guo Y."/>
            <person name="Takashima Y."/>
            <person name="Nishizawa T."/>
        </authorList>
    </citation>
    <scope>NUCLEOTIDE SEQUENCE</scope>
    <source>
        <strain evidence="6">E1425</strain>
    </source>
</reference>
<feature type="domain" description="Carboxylesterase type B" evidence="5">
    <location>
        <begin position="164"/>
        <end position="729"/>
    </location>
</feature>
<organism evidence="6 7">
    <name type="scientific">Entomortierella parvispora</name>
    <dbReference type="NCBI Taxonomy" id="205924"/>
    <lineage>
        <taxon>Eukaryota</taxon>
        <taxon>Fungi</taxon>
        <taxon>Fungi incertae sedis</taxon>
        <taxon>Mucoromycota</taxon>
        <taxon>Mortierellomycotina</taxon>
        <taxon>Mortierellomycetes</taxon>
        <taxon>Mortierellales</taxon>
        <taxon>Mortierellaceae</taxon>
        <taxon>Entomortierella</taxon>
    </lineage>
</organism>
<evidence type="ECO:0000256" key="1">
    <source>
        <dbReference type="ARBA" id="ARBA00005964"/>
    </source>
</evidence>
<accession>A0A9P3H2G4</accession>
<evidence type="ECO:0000259" key="5">
    <source>
        <dbReference type="Pfam" id="PF00135"/>
    </source>
</evidence>
<dbReference type="InterPro" id="IPR019819">
    <property type="entry name" value="Carboxylesterase_B_CS"/>
</dbReference>
<evidence type="ECO:0000256" key="2">
    <source>
        <dbReference type="ARBA" id="ARBA00022801"/>
    </source>
</evidence>
<name>A0A9P3H2G4_9FUNG</name>
<dbReference type="PANTHER" id="PTHR43918">
    <property type="entry name" value="ACETYLCHOLINESTERASE"/>
    <property type="match status" value="1"/>
</dbReference>
<keyword evidence="2" id="KW-0378">Hydrolase</keyword>
<evidence type="ECO:0000313" key="7">
    <source>
        <dbReference type="Proteomes" id="UP000827284"/>
    </source>
</evidence>
<dbReference type="GO" id="GO:0006581">
    <property type="term" value="P:acetylcholine catabolic process"/>
    <property type="evidence" value="ECO:0007669"/>
    <property type="project" value="TreeGrafter"/>
</dbReference>
<dbReference type="EMBL" id="BQFW01000002">
    <property type="protein sequence ID" value="GJJ68901.1"/>
    <property type="molecule type" value="Genomic_DNA"/>
</dbReference>
<dbReference type="SUPFAM" id="SSF53474">
    <property type="entry name" value="alpha/beta-Hydrolases"/>
    <property type="match status" value="1"/>
</dbReference>
<dbReference type="AlphaFoldDB" id="A0A9P3H2G4"/>
<keyword evidence="4" id="KW-0732">Signal</keyword>
<dbReference type="InterPro" id="IPR002018">
    <property type="entry name" value="CarbesteraseB"/>
</dbReference>
<dbReference type="InterPro" id="IPR019826">
    <property type="entry name" value="Carboxylesterase_B_AS"/>
</dbReference>
<feature type="region of interest" description="Disordered" evidence="3">
    <location>
        <begin position="667"/>
        <end position="687"/>
    </location>
</feature>
<gene>
    <name evidence="6" type="ORF">EMPS_01247</name>
</gene>
<dbReference type="GO" id="GO:0003990">
    <property type="term" value="F:acetylcholinesterase activity"/>
    <property type="evidence" value="ECO:0007669"/>
    <property type="project" value="TreeGrafter"/>
</dbReference>